<dbReference type="Proteomes" id="UP000184267">
    <property type="component" value="Unassembled WGS sequence"/>
</dbReference>
<sequence length="506" mass="56149">MSTNDDAAEQIPLVSYSHDAAFIISQRDHLQQDVGNLNALINAFLLARLIESMPDNDEEQGQPEAGPSNGGAVVPPPMRVPMVFPQPTRGQAPPMPQPFVANQSTAAHDASLATSLVPQPLVVPPPPPANSSASTPPVSAPPTAPAPPRAAPSVPVRPPSPDDVDVARTSIAWRLFTAPLYSRLAEALFENKDSLPEPTTGNICYLKLDGYGARNSVENMCALVTYLDQRPWEDQLVDRFVEERKATPHWPAKLQDKPHADHLKYVWLLMDGLLCVIGLSLSLVPAPPPTFAGAVNMVFPPVPEGVKKPKRFTFSARELIEEDFIIQPTPIMLDHLKLNGNAVSVYVLSTAQITLLLGYDRNKVARAIGMADYGHEIMQSYGALVKEEFREKYQLPISLGMIEIDDERARRGQYDDLTVVSSIIEKKHKDPKPYHPPQLLAGRVHIIETELRRRRHWYRRLLRDIHKRKKGEPWMFWGAVLAVFFGICTVIQTITSVWSLVVSVSN</sequence>
<dbReference type="AlphaFoldDB" id="A0A1M2W721"/>
<evidence type="ECO:0000256" key="1">
    <source>
        <dbReference type="SAM" id="MobiDB-lite"/>
    </source>
</evidence>
<dbReference type="EMBL" id="MNAD01000147">
    <property type="protein sequence ID" value="OJT15639.1"/>
    <property type="molecule type" value="Genomic_DNA"/>
</dbReference>
<evidence type="ECO:0000313" key="4">
    <source>
        <dbReference type="Proteomes" id="UP000184267"/>
    </source>
</evidence>
<name>A0A1M2W721_TRAPU</name>
<keyword evidence="2" id="KW-1133">Transmembrane helix</keyword>
<feature type="region of interest" description="Disordered" evidence="1">
    <location>
        <begin position="55"/>
        <end position="162"/>
    </location>
</feature>
<dbReference type="OMA" id="EPWMFWG"/>
<dbReference type="OrthoDB" id="3004490at2759"/>
<reference evidence="3 4" key="1">
    <citation type="submission" date="2016-10" db="EMBL/GenBank/DDBJ databases">
        <title>Genome sequence of the basidiomycete white-rot fungus Trametes pubescens.</title>
        <authorList>
            <person name="Makela M.R."/>
            <person name="Granchi Z."/>
            <person name="Peng M."/>
            <person name="De Vries R.P."/>
            <person name="Grigoriev I."/>
            <person name="Riley R."/>
            <person name="Hilden K."/>
        </authorList>
    </citation>
    <scope>NUCLEOTIDE SEQUENCE [LARGE SCALE GENOMIC DNA]</scope>
    <source>
        <strain evidence="3 4">FBCC735</strain>
    </source>
</reference>
<keyword evidence="2" id="KW-0812">Transmembrane</keyword>
<evidence type="ECO:0000313" key="3">
    <source>
        <dbReference type="EMBL" id="OJT15639.1"/>
    </source>
</evidence>
<protein>
    <submittedName>
        <fullName evidence="3">Uncharacterized protein</fullName>
    </submittedName>
</protein>
<feature type="transmembrane region" description="Helical" evidence="2">
    <location>
        <begin position="342"/>
        <end position="359"/>
    </location>
</feature>
<organism evidence="3 4">
    <name type="scientific">Trametes pubescens</name>
    <name type="common">White-rot fungus</name>
    <dbReference type="NCBI Taxonomy" id="154538"/>
    <lineage>
        <taxon>Eukaryota</taxon>
        <taxon>Fungi</taxon>
        <taxon>Dikarya</taxon>
        <taxon>Basidiomycota</taxon>
        <taxon>Agaricomycotina</taxon>
        <taxon>Agaricomycetes</taxon>
        <taxon>Polyporales</taxon>
        <taxon>Polyporaceae</taxon>
        <taxon>Trametes</taxon>
    </lineage>
</organism>
<accession>A0A1M2W721</accession>
<keyword evidence="2" id="KW-0472">Membrane</keyword>
<proteinExistence type="predicted"/>
<gene>
    <name evidence="3" type="ORF">TRAPUB_5967</name>
</gene>
<feature type="transmembrane region" description="Helical" evidence="2">
    <location>
        <begin position="265"/>
        <end position="284"/>
    </location>
</feature>
<feature type="transmembrane region" description="Helical" evidence="2">
    <location>
        <begin position="474"/>
        <end position="501"/>
    </location>
</feature>
<feature type="compositionally biased region" description="Pro residues" evidence="1">
    <location>
        <begin position="138"/>
        <end position="161"/>
    </location>
</feature>
<comment type="caution">
    <text evidence="3">The sequence shown here is derived from an EMBL/GenBank/DDBJ whole genome shotgun (WGS) entry which is preliminary data.</text>
</comment>
<keyword evidence="4" id="KW-1185">Reference proteome</keyword>
<evidence type="ECO:0000256" key="2">
    <source>
        <dbReference type="SAM" id="Phobius"/>
    </source>
</evidence>